<dbReference type="GO" id="GO:0005634">
    <property type="term" value="C:nucleus"/>
    <property type="evidence" value="ECO:0007669"/>
    <property type="project" value="UniProtKB-SubCell"/>
</dbReference>
<evidence type="ECO:0000313" key="7">
    <source>
        <dbReference type="EMBL" id="GFF12747.1"/>
    </source>
</evidence>
<dbReference type="VEuPathDB" id="FungiDB:ATEG_01746"/>
<evidence type="ECO:0000256" key="3">
    <source>
        <dbReference type="ARBA" id="ARBA00007321"/>
    </source>
</evidence>
<evidence type="ECO:0000256" key="6">
    <source>
        <dbReference type="ARBA" id="ARBA00023328"/>
    </source>
</evidence>
<dbReference type="OrthoDB" id="10050372at2759"/>
<dbReference type="InterPro" id="IPR018464">
    <property type="entry name" value="CENP-O"/>
</dbReference>
<dbReference type="PANTHER" id="PTHR14582:SF1">
    <property type="entry name" value="CENTROMERE PROTEIN O"/>
    <property type="match status" value="1"/>
</dbReference>
<name>A0A5M3YRI2_ASPTE</name>
<reference evidence="7 8" key="1">
    <citation type="submission" date="2020-01" db="EMBL/GenBank/DDBJ databases">
        <title>Aspergillus terreus IFO 6365 whole genome shotgun sequence.</title>
        <authorList>
            <person name="Kanamasa S."/>
            <person name="Takahashi H."/>
        </authorList>
    </citation>
    <scope>NUCLEOTIDE SEQUENCE [LARGE SCALE GENOMIC DNA]</scope>
    <source>
        <strain evidence="7 8">IFO 6365</strain>
    </source>
</reference>
<proteinExistence type="inferred from homology"/>
<comment type="similarity">
    <text evidence="3">Belongs to the CENP-O/MCM21 family.</text>
</comment>
<comment type="subcellular location">
    <subcellularLocation>
        <location evidence="2">Chromosome</location>
        <location evidence="2">Centromere</location>
    </subcellularLocation>
    <subcellularLocation>
        <location evidence="1">Nucleus</location>
    </subcellularLocation>
</comment>
<keyword evidence="8" id="KW-1185">Reference proteome</keyword>
<gene>
    <name evidence="7" type="ORF">ATEIFO6365_0001097100</name>
</gene>
<organism evidence="7 8">
    <name type="scientific">Aspergillus terreus</name>
    <dbReference type="NCBI Taxonomy" id="33178"/>
    <lineage>
        <taxon>Eukaryota</taxon>
        <taxon>Fungi</taxon>
        <taxon>Dikarya</taxon>
        <taxon>Ascomycota</taxon>
        <taxon>Pezizomycotina</taxon>
        <taxon>Eurotiomycetes</taxon>
        <taxon>Eurotiomycetidae</taxon>
        <taxon>Eurotiales</taxon>
        <taxon>Aspergillaceae</taxon>
        <taxon>Aspergillus</taxon>
        <taxon>Aspergillus subgen. Circumdati</taxon>
    </lineage>
</organism>
<protein>
    <submittedName>
        <fullName evidence="7">Cenp-O kinetochore centromere component-domain-containing protein</fullName>
    </submittedName>
</protein>
<dbReference type="PANTHER" id="PTHR14582">
    <property type="entry name" value="INNER KINETOCHORE SUBUNIT MAL2"/>
    <property type="match status" value="1"/>
</dbReference>
<keyword evidence="5" id="KW-0539">Nucleus</keyword>
<evidence type="ECO:0000313" key="8">
    <source>
        <dbReference type="Proteomes" id="UP000452235"/>
    </source>
</evidence>
<accession>A0A5M3YRI2</accession>
<keyword evidence="4" id="KW-0158">Chromosome</keyword>
<comment type="caution">
    <text evidence="7">The sequence shown here is derived from an EMBL/GenBank/DDBJ whole genome shotgun (WGS) entry which is preliminary data.</text>
</comment>
<keyword evidence="6" id="KW-0137">Centromere</keyword>
<evidence type="ECO:0000256" key="4">
    <source>
        <dbReference type="ARBA" id="ARBA00022454"/>
    </source>
</evidence>
<dbReference type="GO" id="GO:0031511">
    <property type="term" value="C:Mis6-Sim4 complex"/>
    <property type="evidence" value="ECO:0007669"/>
    <property type="project" value="TreeGrafter"/>
</dbReference>
<evidence type="ECO:0000256" key="5">
    <source>
        <dbReference type="ARBA" id="ARBA00023242"/>
    </source>
</evidence>
<evidence type="ECO:0000256" key="2">
    <source>
        <dbReference type="ARBA" id="ARBA00004584"/>
    </source>
</evidence>
<evidence type="ECO:0000256" key="1">
    <source>
        <dbReference type="ARBA" id="ARBA00004123"/>
    </source>
</evidence>
<sequence length="322" mass="36375">MDDLESDIASIRREIRTLNRRRRFLTSSLLSSSKFQKRLETHQTTSALSVSSLNDDLSPLAQSAGKHAHLNHHRVAFSATTFPFKDPAPNSAHPNLLGVRIDICARNGHYTKPYYILLRRRAEKNLQVHRHTIPAFISMERLERLYLPAPRHVDGDGEGREEAALKPWKTARRRQDLRGLVRELRRQLVAWHLRMDAVNYLRETLGVVQRSVGDYDDEGVWERDVFCQDGPGVETRLETNDLGIVSLSATALDATYVRVEWADGRVGRFKISAAGGLERAVVIGDHGRDKVFESVLTGGDGRVETVLDRLRKLTASRAAEDV</sequence>
<dbReference type="AlphaFoldDB" id="A0A5M3YRI2"/>
<dbReference type="Pfam" id="PF09496">
    <property type="entry name" value="CENP-O"/>
    <property type="match status" value="1"/>
</dbReference>
<dbReference type="EMBL" id="BLJY01000001">
    <property type="protein sequence ID" value="GFF12747.1"/>
    <property type="molecule type" value="Genomic_DNA"/>
</dbReference>
<dbReference type="Proteomes" id="UP000452235">
    <property type="component" value="Unassembled WGS sequence"/>
</dbReference>